<protein>
    <submittedName>
        <fullName evidence="2">Uncharacterized protein</fullName>
    </submittedName>
</protein>
<dbReference type="EMBL" id="JBDFQZ010000012">
    <property type="protein sequence ID" value="KAK9673958.1"/>
    <property type="molecule type" value="Genomic_DNA"/>
</dbReference>
<comment type="caution">
    <text evidence="2">The sequence shown here is derived from an EMBL/GenBank/DDBJ whole genome shotgun (WGS) entry which is preliminary data.</text>
</comment>
<dbReference type="GO" id="GO:0010089">
    <property type="term" value="P:xylem development"/>
    <property type="evidence" value="ECO:0007669"/>
    <property type="project" value="InterPro"/>
</dbReference>
<dbReference type="AlphaFoldDB" id="A0AAW1HD14"/>
<keyword evidence="3" id="KW-1185">Reference proteome</keyword>
<organism evidence="2 3">
    <name type="scientific">Saponaria officinalis</name>
    <name type="common">Common soapwort</name>
    <name type="synonym">Lychnis saponaria</name>
    <dbReference type="NCBI Taxonomy" id="3572"/>
    <lineage>
        <taxon>Eukaryota</taxon>
        <taxon>Viridiplantae</taxon>
        <taxon>Streptophyta</taxon>
        <taxon>Embryophyta</taxon>
        <taxon>Tracheophyta</taxon>
        <taxon>Spermatophyta</taxon>
        <taxon>Magnoliopsida</taxon>
        <taxon>eudicotyledons</taxon>
        <taxon>Gunneridae</taxon>
        <taxon>Pentapetalae</taxon>
        <taxon>Caryophyllales</taxon>
        <taxon>Caryophyllaceae</taxon>
        <taxon>Caryophylleae</taxon>
        <taxon>Saponaria</taxon>
    </lineage>
</organism>
<evidence type="ECO:0000313" key="2">
    <source>
        <dbReference type="EMBL" id="KAK9673958.1"/>
    </source>
</evidence>
<feature type="region of interest" description="Disordered" evidence="1">
    <location>
        <begin position="52"/>
        <end position="74"/>
    </location>
</feature>
<dbReference type="InterPro" id="IPR039280">
    <property type="entry name" value="VUP"/>
</dbReference>
<reference evidence="2" key="1">
    <citation type="submission" date="2024-03" db="EMBL/GenBank/DDBJ databases">
        <title>WGS assembly of Saponaria officinalis var. Norfolk2.</title>
        <authorList>
            <person name="Jenkins J."/>
            <person name="Shu S."/>
            <person name="Grimwood J."/>
            <person name="Barry K."/>
            <person name="Goodstein D."/>
            <person name="Schmutz J."/>
            <person name="Leebens-Mack J."/>
            <person name="Osbourn A."/>
        </authorList>
    </citation>
    <scope>NUCLEOTIDE SEQUENCE [LARGE SCALE GENOMIC DNA]</scope>
    <source>
        <strain evidence="2">JIC</strain>
    </source>
</reference>
<dbReference type="Proteomes" id="UP001443914">
    <property type="component" value="Unassembled WGS sequence"/>
</dbReference>
<name>A0AAW1HD14_SAPOF</name>
<gene>
    <name evidence="2" type="ORF">RND81_12G201400</name>
</gene>
<proteinExistence type="predicted"/>
<sequence>MASSFPAMDDSISTTNYDKETRTSISECEYSSDASGWSFYIDDSVASSSFACSSFGSEPQSTIANNDRVASDKSVAKKRKSRAYFVDHDLEDTASSPVCHSEKKRNASYQIGEDGHSNFDWEQISCTKLREKGLCLVPVSMLLNSR</sequence>
<dbReference type="PANTHER" id="PTHR33974:SF25">
    <property type="entry name" value="SMALL PHOSPHATASE-LIKE PROTEIN 2, PUTATIVE-RELATED"/>
    <property type="match status" value="1"/>
</dbReference>
<feature type="region of interest" description="Disordered" evidence="1">
    <location>
        <begin position="1"/>
        <end position="23"/>
    </location>
</feature>
<accession>A0AAW1HD14</accession>
<dbReference type="PANTHER" id="PTHR33974">
    <property type="entry name" value="VASCULAR-RELATED UNKNOWN PROTEIN 1-RELATED"/>
    <property type="match status" value="1"/>
</dbReference>
<evidence type="ECO:0000313" key="3">
    <source>
        <dbReference type="Proteomes" id="UP001443914"/>
    </source>
</evidence>
<evidence type="ECO:0000256" key="1">
    <source>
        <dbReference type="SAM" id="MobiDB-lite"/>
    </source>
</evidence>